<accession>A0A0K8RJT8</accession>
<evidence type="ECO:0000256" key="1">
    <source>
        <dbReference type="SAM" id="MobiDB-lite"/>
    </source>
</evidence>
<feature type="region of interest" description="Disordered" evidence="1">
    <location>
        <begin position="21"/>
        <end position="41"/>
    </location>
</feature>
<dbReference type="AlphaFoldDB" id="A0A0K8RJT8"/>
<protein>
    <submittedName>
        <fullName evidence="3">Putative signal sequence receptor beta</fullName>
    </submittedName>
</protein>
<sequence length="88" mass="10078">MLMLLELLQNGLVFGLAVEPEQEGNAKGRERHHSKRQPVQHMRGELAVKVLHCYYAPPLRVGRSVGGRRTNVTLVYVRSSVPYRRTLR</sequence>
<proteinExistence type="evidence at transcript level"/>
<keyword evidence="3" id="KW-0675">Receptor</keyword>
<keyword evidence="2" id="KW-0732">Signal</keyword>
<dbReference type="EMBL" id="GADI01002442">
    <property type="protein sequence ID" value="JAA71366.1"/>
    <property type="molecule type" value="mRNA"/>
</dbReference>
<name>A0A0K8RJT8_IXORI</name>
<feature type="compositionally biased region" description="Basic residues" evidence="1">
    <location>
        <begin position="29"/>
        <end position="38"/>
    </location>
</feature>
<organism evidence="3">
    <name type="scientific">Ixodes ricinus</name>
    <name type="common">Common tick</name>
    <name type="synonym">Acarus ricinus</name>
    <dbReference type="NCBI Taxonomy" id="34613"/>
    <lineage>
        <taxon>Eukaryota</taxon>
        <taxon>Metazoa</taxon>
        <taxon>Ecdysozoa</taxon>
        <taxon>Arthropoda</taxon>
        <taxon>Chelicerata</taxon>
        <taxon>Arachnida</taxon>
        <taxon>Acari</taxon>
        <taxon>Parasitiformes</taxon>
        <taxon>Ixodida</taxon>
        <taxon>Ixodoidea</taxon>
        <taxon>Ixodidae</taxon>
        <taxon>Ixodinae</taxon>
        <taxon>Ixodes</taxon>
    </lineage>
</organism>
<evidence type="ECO:0000313" key="3">
    <source>
        <dbReference type="EMBL" id="JAA71366.1"/>
    </source>
</evidence>
<feature type="signal peptide" evidence="2">
    <location>
        <begin position="1"/>
        <end position="17"/>
    </location>
</feature>
<feature type="chain" id="PRO_5005518577" evidence="2">
    <location>
        <begin position="18"/>
        <end position="88"/>
    </location>
</feature>
<reference evidence="3" key="1">
    <citation type="submission" date="2012-12" db="EMBL/GenBank/DDBJ databases">
        <title>Identification and characterization of a phenylalanine ammonia-lyase gene family in Isatis indigotica Fort.</title>
        <authorList>
            <person name="Liu Q."/>
            <person name="Chen J."/>
            <person name="Zhou X."/>
            <person name="Di P."/>
            <person name="Xiao Y."/>
            <person name="Xuan H."/>
            <person name="Zhang L."/>
            <person name="Chen W."/>
        </authorList>
    </citation>
    <scope>NUCLEOTIDE SEQUENCE</scope>
    <source>
        <tissue evidence="3">Salivary gland</tissue>
    </source>
</reference>
<evidence type="ECO:0000256" key="2">
    <source>
        <dbReference type="SAM" id="SignalP"/>
    </source>
</evidence>